<evidence type="ECO:0000313" key="9">
    <source>
        <dbReference type="EMBL" id="GHC33688.1"/>
    </source>
</evidence>
<evidence type="ECO:0000313" key="8">
    <source>
        <dbReference type="EMBL" id="CAD60533.1"/>
    </source>
</evidence>
<dbReference type="SMART" id="SM00862">
    <property type="entry name" value="Trans_reg_C"/>
    <property type="match status" value="1"/>
</dbReference>
<dbReference type="PANTHER" id="PTHR35807:SF1">
    <property type="entry name" value="TRANSCRIPTIONAL REGULATOR REDD"/>
    <property type="match status" value="1"/>
</dbReference>
<dbReference type="GO" id="GO:0000160">
    <property type="term" value="P:phosphorelay signal transduction system"/>
    <property type="evidence" value="ECO:0007669"/>
    <property type="project" value="UniProtKB-KW"/>
</dbReference>
<dbReference type="Gene3D" id="1.25.40.10">
    <property type="entry name" value="Tetratricopeptide repeat domain"/>
    <property type="match status" value="1"/>
</dbReference>
<organism evidence="8">
    <name type="scientific">Streptomyces cinnamoneus</name>
    <name type="common">Streptoverticillium cinnamoneum</name>
    <dbReference type="NCBI Taxonomy" id="53446"/>
    <lineage>
        <taxon>Bacteria</taxon>
        <taxon>Bacillati</taxon>
        <taxon>Actinomycetota</taxon>
        <taxon>Actinomycetes</taxon>
        <taxon>Kitasatosporales</taxon>
        <taxon>Streptomycetaceae</taxon>
        <taxon>Streptomyces</taxon>
        <taxon>Streptomyces cinnamoneus group</taxon>
    </lineage>
</organism>
<dbReference type="SUPFAM" id="SSF46894">
    <property type="entry name" value="C-terminal effector domain of the bipartite response regulators"/>
    <property type="match status" value="1"/>
</dbReference>
<evidence type="ECO:0000256" key="6">
    <source>
        <dbReference type="PROSITE-ProRule" id="PRU01091"/>
    </source>
</evidence>
<dbReference type="AlphaFoldDB" id="Q83VX5"/>
<reference evidence="8" key="1">
    <citation type="journal article" date="2003" name="Proc. Natl. Acad. Sci. U.S.A.">
        <title>Cloning and engineering of the cinnamycin biosynthetic gene cluster from Streptomyces cinnamoneus cinnamoneus DSM 40005.</title>
        <authorList>
            <person name="Widdick D.A."/>
            <person name="Dodd H.M."/>
            <person name="Barraille P."/>
            <person name="White J."/>
            <person name="Stein T.H."/>
            <person name="Chater K.F."/>
            <person name="Gasson M.J."/>
            <person name="Bibb M.J."/>
        </authorList>
    </citation>
    <scope>NUCLEOTIDE SEQUENCE</scope>
    <source>
        <strain evidence="8">Type strain DSM 40005</strain>
    </source>
</reference>
<dbReference type="EMBL" id="AJ536588">
    <property type="protein sequence ID" value="CAD60533.1"/>
    <property type="molecule type" value="Genomic_DNA"/>
</dbReference>
<reference evidence="9" key="3">
    <citation type="submission" date="2020-09" db="EMBL/GenBank/DDBJ databases">
        <authorList>
            <person name="Sun Q."/>
            <person name="Ohkuma M."/>
        </authorList>
    </citation>
    <scope>NUCLEOTIDE SEQUENCE</scope>
    <source>
        <strain evidence="9">JCM 4633</strain>
    </source>
</reference>
<dbReference type="EMBL" id="BMVB01000001">
    <property type="protein sequence ID" value="GHC33688.1"/>
    <property type="molecule type" value="Genomic_DNA"/>
</dbReference>
<sequence>MNRAISFRVLGPLSVTVGRKNVSLPSGRQRSLLAALLVHPGEIVPVEKLVDLVWGDELPHSPRPALHTLLTRLRQSLDAAGAGLSGLLHTSPSGYLIEVPTGCLDLTLFRESAARARLAAELGDRALEHSALTEALALWHGQPLGGVRSDALHRDVVPGLMEEWIRAIERYHDACLALGRHDEIVGDLRTLTAKYPLRESLWQRLMLALYRCGRRGEALAAYAEVSGVFRDELGVDPGRELRHLHVAILRTDVSLSLARSA</sequence>
<evidence type="ECO:0000256" key="2">
    <source>
        <dbReference type="ARBA" id="ARBA00023012"/>
    </source>
</evidence>
<dbReference type="Proteomes" id="UP000646244">
    <property type="component" value="Unassembled WGS sequence"/>
</dbReference>
<dbReference type="InterPro" id="IPR011990">
    <property type="entry name" value="TPR-like_helical_dom_sf"/>
</dbReference>
<dbReference type="CDD" id="cd15831">
    <property type="entry name" value="BTAD"/>
    <property type="match status" value="1"/>
</dbReference>
<dbReference type="RefSeq" id="WP_190107717.1">
    <property type="nucleotide sequence ID" value="NZ_BMVB01000001.1"/>
</dbReference>
<dbReference type="InterPro" id="IPR016032">
    <property type="entry name" value="Sig_transdc_resp-reg_C-effctor"/>
</dbReference>
<dbReference type="GO" id="GO:0003677">
    <property type="term" value="F:DNA binding"/>
    <property type="evidence" value="ECO:0007669"/>
    <property type="project" value="UniProtKB-UniRule"/>
</dbReference>
<dbReference type="SMART" id="SM01043">
    <property type="entry name" value="BTAD"/>
    <property type="match status" value="1"/>
</dbReference>
<feature type="domain" description="OmpR/PhoB-type" evidence="7">
    <location>
        <begin position="1"/>
        <end position="99"/>
    </location>
</feature>
<keyword evidence="3" id="KW-0805">Transcription regulation</keyword>
<evidence type="ECO:0000256" key="4">
    <source>
        <dbReference type="ARBA" id="ARBA00023125"/>
    </source>
</evidence>
<gene>
    <name evidence="8" type="primary">cinR1</name>
    <name evidence="9" type="ORF">GCM10010507_02750</name>
</gene>
<proteinExistence type="inferred from homology"/>
<evidence type="ECO:0000256" key="3">
    <source>
        <dbReference type="ARBA" id="ARBA00023015"/>
    </source>
</evidence>
<protein>
    <submittedName>
        <fullName evidence="8">CinR1 protein</fullName>
    </submittedName>
</protein>
<dbReference type="Gene3D" id="1.10.10.10">
    <property type="entry name" value="Winged helix-like DNA-binding domain superfamily/Winged helix DNA-binding domain"/>
    <property type="match status" value="1"/>
</dbReference>
<dbReference type="InterPro" id="IPR005158">
    <property type="entry name" value="BTAD"/>
</dbReference>
<dbReference type="PANTHER" id="PTHR35807">
    <property type="entry name" value="TRANSCRIPTIONAL REGULATOR REDD-RELATED"/>
    <property type="match status" value="1"/>
</dbReference>
<dbReference type="PROSITE" id="PS51755">
    <property type="entry name" value="OMPR_PHOB"/>
    <property type="match status" value="1"/>
</dbReference>
<name>Q83VX5_STRCJ</name>
<dbReference type="GO" id="GO:0006355">
    <property type="term" value="P:regulation of DNA-templated transcription"/>
    <property type="evidence" value="ECO:0007669"/>
    <property type="project" value="InterPro"/>
</dbReference>
<feature type="DNA-binding region" description="OmpR/PhoB-type" evidence="6">
    <location>
        <begin position="1"/>
        <end position="99"/>
    </location>
</feature>
<keyword evidence="4 6" id="KW-0238">DNA-binding</keyword>
<evidence type="ECO:0000256" key="1">
    <source>
        <dbReference type="ARBA" id="ARBA00005820"/>
    </source>
</evidence>
<evidence type="ECO:0000259" key="7">
    <source>
        <dbReference type="PROSITE" id="PS51755"/>
    </source>
</evidence>
<evidence type="ECO:0000256" key="5">
    <source>
        <dbReference type="ARBA" id="ARBA00023163"/>
    </source>
</evidence>
<keyword evidence="5" id="KW-0804">Transcription</keyword>
<accession>Q83VX5</accession>
<comment type="similarity">
    <text evidence="1">Belongs to the AfsR/DnrI/RedD regulatory family.</text>
</comment>
<keyword evidence="2" id="KW-0902">Two-component regulatory system</keyword>
<reference evidence="9" key="2">
    <citation type="journal article" date="2014" name="Int. J. Syst. Evol. Microbiol.">
        <title>Complete genome sequence of Corynebacterium casei LMG S-19264T (=DSM 44701T), isolated from a smear-ripened cheese.</title>
        <authorList>
            <consortium name="US DOE Joint Genome Institute (JGI-PGF)"/>
            <person name="Walter F."/>
            <person name="Albersmeier A."/>
            <person name="Kalinowski J."/>
            <person name="Ruckert C."/>
        </authorList>
    </citation>
    <scope>NUCLEOTIDE SEQUENCE</scope>
    <source>
        <strain evidence="9">JCM 4633</strain>
    </source>
</reference>
<dbReference type="Pfam" id="PF00486">
    <property type="entry name" value="Trans_reg_C"/>
    <property type="match status" value="1"/>
</dbReference>
<dbReference type="SUPFAM" id="SSF48452">
    <property type="entry name" value="TPR-like"/>
    <property type="match status" value="1"/>
</dbReference>
<dbReference type="Pfam" id="PF03704">
    <property type="entry name" value="BTAD"/>
    <property type="match status" value="1"/>
</dbReference>
<dbReference type="InterPro" id="IPR001867">
    <property type="entry name" value="OmpR/PhoB-type_DNA-bd"/>
</dbReference>
<dbReference type="InterPro" id="IPR036388">
    <property type="entry name" value="WH-like_DNA-bd_sf"/>
</dbReference>
<dbReference type="InterPro" id="IPR051677">
    <property type="entry name" value="AfsR-DnrI-RedD_regulator"/>
</dbReference>